<dbReference type="RefSeq" id="WP_102522783.1">
    <property type="nucleotide sequence ID" value="NZ_LT960611.1"/>
</dbReference>
<evidence type="ECO:0000313" key="2">
    <source>
        <dbReference type="EMBL" id="SON50270.1"/>
    </source>
</evidence>
<evidence type="ECO:0008006" key="4">
    <source>
        <dbReference type="Google" id="ProtNLM"/>
    </source>
</evidence>
<evidence type="ECO:0000313" key="3">
    <source>
        <dbReference type="Proteomes" id="UP000235828"/>
    </source>
</evidence>
<dbReference type="AlphaFoldDB" id="A0A2N8ZEG6"/>
<feature type="coiled-coil region" evidence="1">
    <location>
        <begin position="82"/>
        <end position="109"/>
    </location>
</feature>
<dbReference type="OrthoDB" id="5824983at2"/>
<gene>
    <name evidence="2" type="ORF">VTAP4600_A2291</name>
</gene>
<keyword evidence="3" id="KW-1185">Reference proteome</keyword>
<keyword evidence="1" id="KW-0175">Coiled coil</keyword>
<dbReference type="EMBL" id="LT960611">
    <property type="protein sequence ID" value="SON50270.1"/>
    <property type="molecule type" value="Genomic_DNA"/>
</dbReference>
<sequence length="161" mass="18415">MTQATKNKLIRALERLLESKPENRELRKKSREGKLKINNSTVEKEAGLSVGSLRRHEDVQAMVKSKSLEARVAQDDSNQSPIDVLQAEVKQLKNDKTQANKKKKEYLDLARCHEQALAIQAASHLKMVEELMDMLHESEREKAMDKVVKARPDNLIKGDFR</sequence>
<dbReference type="Proteomes" id="UP000235828">
    <property type="component" value="Chromosome A"/>
</dbReference>
<accession>A0A2N8ZEG6</accession>
<protein>
    <recommendedName>
        <fullName evidence="4">Bacterioferritin comigratory protein</fullName>
    </recommendedName>
</protein>
<reference evidence="2 3" key="1">
    <citation type="submission" date="2017-10" db="EMBL/GenBank/DDBJ databases">
        <authorList>
            <person name="Banno H."/>
            <person name="Chua N.-H."/>
        </authorList>
    </citation>
    <scope>NUCLEOTIDE SEQUENCE [LARGE SCALE GENOMIC DNA]</scope>
    <source>
        <strain evidence="2">Vibrio tapetis CECT4600</strain>
    </source>
</reference>
<name>A0A2N8ZEG6_9VIBR</name>
<dbReference type="KEGG" id="vta:A2291"/>
<proteinExistence type="predicted"/>
<evidence type="ECO:0000256" key="1">
    <source>
        <dbReference type="SAM" id="Coils"/>
    </source>
</evidence>
<organism evidence="2 3">
    <name type="scientific">Vibrio tapetis subsp. tapetis</name>
    <dbReference type="NCBI Taxonomy" id="1671868"/>
    <lineage>
        <taxon>Bacteria</taxon>
        <taxon>Pseudomonadati</taxon>
        <taxon>Pseudomonadota</taxon>
        <taxon>Gammaproteobacteria</taxon>
        <taxon>Vibrionales</taxon>
        <taxon>Vibrionaceae</taxon>
        <taxon>Vibrio</taxon>
    </lineage>
</organism>